<dbReference type="InterPro" id="IPR017808">
    <property type="entry name" value="EgtC"/>
</dbReference>
<sequence length="267" mass="30528">MCRLLGYLGLAIQLDRLLYKPDHSLIAQSYQPREMTAGLLNADGFGVGWYHPQKDENPYIYKNILPIWSDVNLPHLSRYVESSCVLAYVRSATPPLAVDLSNCQPFTNENLLFIHNGFIHNFRQTLYRPIRNLLDDYSYQLITGTTDSEHIFALVINELRRTPDLSLEKALINALTQLTQLAKSHHIYFSANIIISNGKQLVASRYSNRAPTPTLYWLQDDLLYPDAVIIASEPLFEGNWKSCPERTVISVSRELTSQIPTIKIYEI</sequence>
<dbReference type="AlphaFoldDB" id="A0A1U7H9T0"/>
<dbReference type="EMBL" id="MRCB01000032">
    <property type="protein sequence ID" value="OKH20298.1"/>
    <property type="molecule type" value="Genomic_DNA"/>
</dbReference>
<protein>
    <submittedName>
        <fullName evidence="3">Ergothioneine biosynthesis protein EgtC</fullName>
    </submittedName>
</protein>
<name>A0A1U7H9T0_9CYAN</name>
<dbReference type="InterPro" id="IPR052373">
    <property type="entry name" value="Gamma-glu_amide_hydrolase"/>
</dbReference>
<feature type="domain" description="Glutamine amidotransferase type-2" evidence="2">
    <location>
        <begin position="2"/>
        <end position="267"/>
    </location>
</feature>
<dbReference type="SUPFAM" id="SSF56235">
    <property type="entry name" value="N-terminal nucleophile aminohydrolases (Ntn hydrolases)"/>
    <property type="match status" value="1"/>
</dbReference>
<accession>A0A1U7H9T0</accession>
<dbReference type="PANTHER" id="PTHR43187">
    <property type="entry name" value="GLUTAMINE AMIDOTRANSFERASE DUG3-RELATED"/>
    <property type="match status" value="1"/>
</dbReference>
<dbReference type="OrthoDB" id="9804310at2"/>
<dbReference type="Gene3D" id="3.60.20.10">
    <property type="entry name" value="Glutamine Phosphoribosylpyrophosphate, subunit 1, domain 1"/>
    <property type="match status" value="1"/>
</dbReference>
<dbReference type="Pfam" id="PF13230">
    <property type="entry name" value="GATase_4"/>
    <property type="match status" value="1"/>
</dbReference>
<keyword evidence="1" id="KW-0315">Glutamine amidotransferase</keyword>
<dbReference type="Proteomes" id="UP000186868">
    <property type="component" value="Unassembled WGS sequence"/>
</dbReference>
<dbReference type="RefSeq" id="WP_073601180.1">
    <property type="nucleotide sequence ID" value="NZ_MRCB01000032.1"/>
</dbReference>
<dbReference type="NCBIfam" id="TIGR03442">
    <property type="entry name" value="ergothioneine biosynthesis protein EgtC"/>
    <property type="match status" value="1"/>
</dbReference>
<evidence type="ECO:0000313" key="3">
    <source>
        <dbReference type="EMBL" id="OKH20298.1"/>
    </source>
</evidence>
<dbReference type="PROSITE" id="PS51278">
    <property type="entry name" value="GATASE_TYPE_2"/>
    <property type="match status" value="1"/>
</dbReference>
<proteinExistence type="predicted"/>
<dbReference type="InterPro" id="IPR017932">
    <property type="entry name" value="GATase_2_dom"/>
</dbReference>
<gene>
    <name evidence="3" type="ORF">NIES593_19505</name>
</gene>
<keyword evidence="4" id="KW-1185">Reference proteome</keyword>
<dbReference type="InterPro" id="IPR029055">
    <property type="entry name" value="Ntn_hydrolases_N"/>
</dbReference>
<dbReference type="PANTHER" id="PTHR43187:SF1">
    <property type="entry name" value="GLUTAMINE AMIDOTRANSFERASE DUG3-RELATED"/>
    <property type="match status" value="1"/>
</dbReference>
<evidence type="ECO:0000259" key="2">
    <source>
        <dbReference type="PROSITE" id="PS51278"/>
    </source>
</evidence>
<reference evidence="3 4" key="1">
    <citation type="submission" date="2016-11" db="EMBL/GenBank/DDBJ databases">
        <title>Draft Genome Sequences of Nine Cyanobacterial Strains from Diverse Habitats.</title>
        <authorList>
            <person name="Zhu T."/>
            <person name="Hou S."/>
            <person name="Lu X."/>
            <person name="Hess W.R."/>
        </authorList>
    </citation>
    <scope>NUCLEOTIDE SEQUENCE [LARGE SCALE GENOMIC DNA]</scope>
    <source>
        <strain evidence="3 4">NIES-593</strain>
    </source>
</reference>
<evidence type="ECO:0000256" key="1">
    <source>
        <dbReference type="ARBA" id="ARBA00022962"/>
    </source>
</evidence>
<comment type="caution">
    <text evidence="3">The sequence shown here is derived from an EMBL/GenBank/DDBJ whole genome shotgun (WGS) entry which is preliminary data.</text>
</comment>
<dbReference type="CDD" id="cd01908">
    <property type="entry name" value="YafJ"/>
    <property type="match status" value="1"/>
</dbReference>
<dbReference type="GO" id="GO:0052699">
    <property type="term" value="P:ergothioneine biosynthetic process"/>
    <property type="evidence" value="ECO:0007669"/>
    <property type="project" value="InterPro"/>
</dbReference>
<dbReference type="InterPro" id="IPR026869">
    <property type="entry name" value="EgtC-like"/>
</dbReference>
<organism evidence="3 4">
    <name type="scientific">Hydrococcus rivularis NIES-593</name>
    <dbReference type="NCBI Taxonomy" id="1921803"/>
    <lineage>
        <taxon>Bacteria</taxon>
        <taxon>Bacillati</taxon>
        <taxon>Cyanobacteriota</taxon>
        <taxon>Cyanophyceae</taxon>
        <taxon>Pleurocapsales</taxon>
        <taxon>Hydrococcaceae</taxon>
        <taxon>Hydrococcus</taxon>
    </lineage>
</organism>
<dbReference type="STRING" id="1921803.NIES593_19505"/>
<evidence type="ECO:0000313" key="4">
    <source>
        <dbReference type="Proteomes" id="UP000186868"/>
    </source>
</evidence>